<dbReference type="GeneID" id="17296457"/>
<reference evidence="9" key="3">
    <citation type="submission" date="2015-06" db="UniProtKB">
        <authorList>
            <consortium name="EnsemblProtists"/>
        </authorList>
    </citation>
    <scope>IDENTIFICATION</scope>
</reference>
<dbReference type="GO" id="GO:0046872">
    <property type="term" value="F:metal ion binding"/>
    <property type="evidence" value="ECO:0007669"/>
    <property type="project" value="UniProtKB-KW"/>
</dbReference>
<dbReference type="Proteomes" id="UP000011087">
    <property type="component" value="Unassembled WGS sequence"/>
</dbReference>
<reference evidence="10" key="2">
    <citation type="submission" date="2012-11" db="EMBL/GenBank/DDBJ databases">
        <authorList>
            <person name="Kuo A."/>
            <person name="Curtis B.A."/>
            <person name="Tanifuji G."/>
            <person name="Burki F."/>
            <person name="Gruber A."/>
            <person name="Irimia M."/>
            <person name="Maruyama S."/>
            <person name="Arias M.C."/>
            <person name="Ball S.G."/>
            <person name="Gile G.H."/>
            <person name="Hirakawa Y."/>
            <person name="Hopkins J.F."/>
            <person name="Rensing S.A."/>
            <person name="Schmutz J."/>
            <person name="Symeonidi A."/>
            <person name="Elias M."/>
            <person name="Eveleigh R.J."/>
            <person name="Herman E.K."/>
            <person name="Klute M.J."/>
            <person name="Nakayama T."/>
            <person name="Obornik M."/>
            <person name="Reyes-Prieto A."/>
            <person name="Armbrust E.V."/>
            <person name="Aves S.J."/>
            <person name="Beiko R.G."/>
            <person name="Coutinho P."/>
            <person name="Dacks J.B."/>
            <person name="Durnford D.G."/>
            <person name="Fast N.M."/>
            <person name="Green B.R."/>
            <person name="Grisdale C."/>
            <person name="Hempe F."/>
            <person name="Henrissat B."/>
            <person name="Hoppner M.P."/>
            <person name="Ishida K.-I."/>
            <person name="Kim E."/>
            <person name="Koreny L."/>
            <person name="Kroth P.G."/>
            <person name="Liu Y."/>
            <person name="Malik S.-B."/>
            <person name="Maier U.G."/>
            <person name="McRose D."/>
            <person name="Mock T."/>
            <person name="Neilson J.A."/>
            <person name="Onodera N.T."/>
            <person name="Poole A.M."/>
            <person name="Pritham E.J."/>
            <person name="Richards T.A."/>
            <person name="Rocap G."/>
            <person name="Roy S.W."/>
            <person name="Sarai C."/>
            <person name="Schaack S."/>
            <person name="Shirato S."/>
            <person name="Slamovits C.H."/>
            <person name="Spencer D.F."/>
            <person name="Suzuki S."/>
            <person name="Worden A.Z."/>
            <person name="Zauner S."/>
            <person name="Barry K."/>
            <person name="Bell C."/>
            <person name="Bharti A.K."/>
            <person name="Crow J.A."/>
            <person name="Grimwood J."/>
            <person name="Kramer R."/>
            <person name="Lindquist E."/>
            <person name="Lucas S."/>
            <person name="Salamov A."/>
            <person name="McFadden G.I."/>
            <person name="Lane C.E."/>
            <person name="Keeling P.J."/>
            <person name="Gray M.W."/>
            <person name="Grigoriev I.V."/>
            <person name="Archibald J.M."/>
        </authorList>
    </citation>
    <scope>NUCLEOTIDE SEQUENCE</scope>
    <source>
        <strain evidence="10">CCMP2712</strain>
    </source>
</reference>
<sequence>MGSDTASGRLTERMRKSTRRIHGKTDRLASMNFALVLTDRALYAKLLGSFYMVYRELEAAMDRCRDNEHVGHVFPLLDKMRRTKAFEADLLFFLGKDWAKTLIVNEAVEKYLARIAELEKKDPALLLAYSYHLYMAFLFGGKVIKKTVSTMLSLRGEEGLAVFAMGGAKPSEYKDSYDELVLSEDQTEELLKESVEVFAMNNNIVMSFARTVTWRNWLASLRNPWVQAVVVAAIGASVALYLSLTRGVKK</sequence>
<dbReference type="CDD" id="cd19165">
    <property type="entry name" value="HemeO"/>
    <property type="match status" value="1"/>
</dbReference>
<dbReference type="PRINTS" id="PR00088">
    <property type="entry name" value="HAEMOXYGNASE"/>
</dbReference>
<dbReference type="SUPFAM" id="SSF48613">
    <property type="entry name" value="Heme oxygenase-like"/>
    <property type="match status" value="1"/>
</dbReference>
<dbReference type="InterPro" id="IPR016053">
    <property type="entry name" value="Haem_Oase-like"/>
</dbReference>
<evidence type="ECO:0000256" key="7">
    <source>
        <dbReference type="SAM" id="Phobius"/>
    </source>
</evidence>
<feature type="binding site" evidence="4">
    <location>
        <position position="131"/>
    </location>
    <ligand>
        <name>heme b</name>
        <dbReference type="ChEBI" id="CHEBI:60344"/>
    </ligand>
</feature>
<reference evidence="8 10" key="1">
    <citation type="journal article" date="2012" name="Nature">
        <title>Algal genomes reveal evolutionary mosaicism and the fate of nucleomorphs.</title>
        <authorList>
            <consortium name="DOE Joint Genome Institute"/>
            <person name="Curtis B.A."/>
            <person name="Tanifuji G."/>
            <person name="Burki F."/>
            <person name="Gruber A."/>
            <person name="Irimia M."/>
            <person name="Maruyama S."/>
            <person name="Arias M.C."/>
            <person name="Ball S.G."/>
            <person name="Gile G.H."/>
            <person name="Hirakawa Y."/>
            <person name="Hopkins J.F."/>
            <person name="Kuo A."/>
            <person name="Rensing S.A."/>
            <person name="Schmutz J."/>
            <person name="Symeonidi A."/>
            <person name="Elias M."/>
            <person name="Eveleigh R.J."/>
            <person name="Herman E.K."/>
            <person name="Klute M.J."/>
            <person name="Nakayama T."/>
            <person name="Obornik M."/>
            <person name="Reyes-Prieto A."/>
            <person name="Armbrust E.V."/>
            <person name="Aves S.J."/>
            <person name="Beiko R.G."/>
            <person name="Coutinho P."/>
            <person name="Dacks J.B."/>
            <person name="Durnford D.G."/>
            <person name="Fast N.M."/>
            <person name="Green B.R."/>
            <person name="Grisdale C.J."/>
            <person name="Hempel F."/>
            <person name="Henrissat B."/>
            <person name="Hoppner M.P."/>
            <person name="Ishida K."/>
            <person name="Kim E."/>
            <person name="Koreny L."/>
            <person name="Kroth P.G."/>
            <person name="Liu Y."/>
            <person name="Malik S.B."/>
            <person name="Maier U.G."/>
            <person name="McRose D."/>
            <person name="Mock T."/>
            <person name="Neilson J.A."/>
            <person name="Onodera N.T."/>
            <person name="Poole A.M."/>
            <person name="Pritham E.J."/>
            <person name="Richards T.A."/>
            <person name="Rocap G."/>
            <person name="Roy S.W."/>
            <person name="Sarai C."/>
            <person name="Schaack S."/>
            <person name="Shirato S."/>
            <person name="Slamovits C.H."/>
            <person name="Spencer D.F."/>
            <person name="Suzuki S."/>
            <person name="Worden A.Z."/>
            <person name="Zauner S."/>
            <person name="Barry K."/>
            <person name="Bell C."/>
            <person name="Bharti A.K."/>
            <person name="Crow J.A."/>
            <person name="Grimwood J."/>
            <person name="Kramer R."/>
            <person name="Lindquist E."/>
            <person name="Lucas S."/>
            <person name="Salamov A."/>
            <person name="McFadden G.I."/>
            <person name="Lane C.E."/>
            <person name="Keeling P.J."/>
            <person name="Gray M.W."/>
            <person name="Grigoriev I.V."/>
            <person name="Archibald J.M."/>
        </authorList>
    </citation>
    <scope>NUCLEOTIDE SEQUENCE</scope>
    <source>
        <strain evidence="8 10">CCMP2712</strain>
    </source>
</reference>
<evidence type="ECO:0000256" key="6">
    <source>
        <dbReference type="SAM" id="MobiDB-lite"/>
    </source>
</evidence>
<dbReference type="AlphaFoldDB" id="L1IU44"/>
<evidence type="ECO:0000256" key="4">
    <source>
        <dbReference type="PIRSR" id="PIRSR000343-1"/>
    </source>
</evidence>
<accession>L1IU44</accession>
<dbReference type="PANTHER" id="PTHR10720">
    <property type="entry name" value="HEME OXYGENASE"/>
    <property type="match status" value="1"/>
</dbReference>
<dbReference type="GO" id="GO:0006788">
    <property type="term" value="P:heme oxidation"/>
    <property type="evidence" value="ECO:0007669"/>
    <property type="project" value="InterPro"/>
</dbReference>
<dbReference type="PANTHER" id="PTHR10720:SF0">
    <property type="entry name" value="HEME OXYGENASE"/>
    <property type="match status" value="1"/>
</dbReference>
<dbReference type="InterPro" id="IPR016084">
    <property type="entry name" value="Haem_Oase-like_multi-hlx"/>
</dbReference>
<dbReference type="InterPro" id="IPR002051">
    <property type="entry name" value="Haem_Oase"/>
</dbReference>
<keyword evidence="7" id="KW-0472">Membrane</keyword>
<dbReference type="HOGENOM" id="CLU_057050_3_0_1"/>
<dbReference type="EMBL" id="JH993037">
    <property type="protein sequence ID" value="EKX39766.1"/>
    <property type="molecule type" value="Genomic_DNA"/>
</dbReference>
<evidence type="ECO:0000256" key="2">
    <source>
        <dbReference type="ARBA" id="ARBA00022723"/>
    </source>
</evidence>
<name>L1IU44_GUITC</name>
<keyword evidence="1 4" id="KW-0349">Heme</keyword>
<dbReference type="GO" id="GO:0004392">
    <property type="term" value="F:heme oxygenase (decyclizing) activity"/>
    <property type="evidence" value="ECO:0007669"/>
    <property type="project" value="InterPro"/>
</dbReference>
<keyword evidence="7" id="KW-1133">Transmembrane helix</keyword>
<proteinExistence type="predicted"/>
<keyword evidence="10" id="KW-1185">Reference proteome</keyword>
<feature type="transmembrane region" description="Helical" evidence="7">
    <location>
        <begin position="225"/>
        <end position="244"/>
    </location>
</feature>
<dbReference type="PaxDb" id="55529-EKX39766"/>
<evidence type="ECO:0000256" key="1">
    <source>
        <dbReference type="ARBA" id="ARBA00022617"/>
    </source>
</evidence>
<evidence type="ECO:0000256" key="3">
    <source>
        <dbReference type="ARBA" id="ARBA00023004"/>
    </source>
</evidence>
<organism evidence="8">
    <name type="scientific">Guillardia theta (strain CCMP2712)</name>
    <name type="common">Cryptophyte</name>
    <dbReference type="NCBI Taxonomy" id="905079"/>
    <lineage>
        <taxon>Eukaryota</taxon>
        <taxon>Cryptophyceae</taxon>
        <taxon>Pyrenomonadales</taxon>
        <taxon>Geminigeraceae</taxon>
        <taxon>Guillardia</taxon>
    </lineage>
</organism>
<keyword evidence="7" id="KW-0812">Transmembrane</keyword>
<keyword evidence="2 5" id="KW-0479">Metal-binding</keyword>
<keyword evidence="3 5" id="KW-0408">Iron</keyword>
<evidence type="ECO:0000313" key="10">
    <source>
        <dbReference type="Proteomes" id="UP000011087"/>
    </source>
</evidence>
<dbReference type="KEGG" id="gtt:GUITHDRAFT_154367"/>
<evidence type="ECO:0008006" key="11">
    <source>
        <dbReference type="Google" id="ProtNLM"/>
    </source>
</evidence>
<dbReference type="PIRSF" id="PIRSF000343">
    <property type="entry name" value="Haem_Oase"/>
    <property type="match status" value="1"/>
</dbReference>
<dbReference type="RefSeq" id="XP_005826746.1">
    <property type="nucleotide sequence ID" value="XM_005826689.1"/>
</dbReference>
<evidence type="ECO:0000313" key="9">
    <source>
        <dbReference type="EnsemblProtists" id="EKX39766"/>
    </source>
</evidence>
<evidence type="ECO:0000313" key="8">
    <source>
        <dbReference type="EMBL" id="EKX39766.1"/>
    </source>
</evidence>
<feature type="binding site" evidence="4">
    <location>
        <position position="15"/>
    </location>
    <ligand>
        <name>heme b</name>
        <dbReference type="ChEBI" id="CHEBI:60344"/>
    </ligand>
</feature>
<evidence type="ECO:0000256" key="5">
    <source>
        <dbReference type="PIRSR" id="PIRSR000343-2"/>
    </source>
</evidence>
<dbReference type="Pfam" id="PF01126">
    <property type="entry name" value="Heme_oxygenase"/>
    <property type="match status" value="1"/>
</dbReference>
<dbReference type="Gene3D" id="1.20.910.10">
    <property type="entry name" value="Heme oxygenase-like"/>
    <property type="match status" value="1"/>
</dbReference>
<dbReference type="OrthoDB" id="652091at2759"/>
<dbReference type="eggNOG" id="KOG4480">
    <property type="taxonomic scope" value="Eukaryota"/>
</dbReference>
<protein>
    <recommendedName>
        <fullName evidence="11">Heme oxygenase</fullName>
    </recommendedName>
</protein>
<feature type="binding site" description="axial binding residue" evidence="5">
    <location>
        <position position="22"/>
    </location>
    <ligand>
        <name>heme b</name>
        <dbReference type="ChEBI" id="CHEBI:60344"/>
    </ligand>
    <ligandPart>
        <name>Fe</name>
        <dbReference type="ChEBI" id="CHEBI:18248"/>
    </ligandPart>
</feature>
<dbReference type="STRING" id="905079.L1IU44"/>
<feature type="region of interest" description="Disordered" evidence="6">
    <location>
        <begin position="1"/>
        <end position="21"/>
    </location>
</feature>
<dbReference type="EnsemblProtists" id="EKX39766">
    <property type="protein sequence ID" value="EKX39766"/>
    <property type="gene ID" value="GUITHDRAFT_154367"/>
</dbReference>
<dbReference type="OMA" id="FAFAFQM"/>
<gene>
    <name evidence="8" type="ORF">GUITHDRAFT_154367</name>
</gene>